<dbReference type="SUPFAM" id="SSF57262">
    <property type="entry name" value="Leech antihemostatic proteins"/>
    <property type="match status" value="4"/>
</dbReference>
<accession>A0AAD9K5N0</accession>
<evidence type="ECO:0000256" key="5">
    <source>
        <dbReference type="ARBA" id="ARBA00022900"/>
    </source>
</evidence>
<feature type="domain" description="Antistasin-like" evidence="8">
    <location>
        <begin position="276"/>
        <end position="303"/>
    </location>
</feature>
<dbReference type="InterPro" id="IPR011061">
    <property type="entry name" value="Hirudin/antistatin"/>
</dbReference>
<dbReference type="SUPFAM" id="SSF57610">
    <property type="entry name" value="Thyroglobulin type-1 domain"/>
    <property type="match status" value="1"/>
</dbReference>
<keyword evidence="6" id="KW-0812">Transmembrane</keyword>
<keyword evidence="6" id="KW-0472">Membrane</keyword>
<feature type="chain" id="PRO_5042129700" description="Antistasin-like domain-containing protein" evidence="7">
    <location>
        <begin position="18"/>
        <end position="632"/>
    </location>
</feature>
<evidence type="ECO:0000256" key="6">
    <source>
        <dbReference type="SAM" id="Phobius"/>
    </source>
</evidence>
<evidence type="ECO:0000256" key="3">
    <source>
        <dbReference type="ARBA" id="ARBA00022525"/>
    </source>
</evidence>
<feature type="domain" description="Antistasin-like" evidence="8">
    <location>
        <begin position="54"/>
        <end position="79"/>
    </location>
</feature>
<dbReference type="GO" id="GO:0004867">
    <property type="term" value="F:serine-type endopeptidase inhibitor activity"/>
    <property type="evidence" value="ECO:0007669"/>
    <property type="project" value="UniProtKB-KW"/>
</dbReference>
<feature type="transmembrane region" description="Helical" evidence="6">
    <location>
        <begin position="553"/>
        <end position="577"/>
    </location>
</feature>
<evidence type="ECO:0000259" key="8">
    <source>
        <dbReference type="PROSITE" id="PS51252"/>
    </source>
</evidence>
<evidence type="ECO:0000256" key="7">
    <source>
        <dbReference type="SAM" id="SignalP"/>
    </source>
</evidence>
<dbReference type="PROSITE" id="PS51252">
    <property type="entry name" value="ANTISTASIN"/>
    <property type="match status" value="5"/>
</dbReference>
<dbReference type="GO" id="GO:0005576">
    <property type="term" value="C:extracellular region"/>
    <property type="evidence" value="ECO:0007669"/>
    <property type="project" value="UniProtKB-SubCell"/>
</dbReference>
<feature type="domain" description="Antistasin-like" evidence="8">
    <location>
        <begin position="144"/>
        <end position="173"/>
    </location>
</feature>
<keyword evidence="7" id="KW-0732">Signal</keyword>
<keyword evidence="3" id="KW-0964">Secreted</keyword>
<name>A0AAD9K5N0_9ANNE</name>
<keyword evidence="5" id="KW-0722">Serine protease inhibitor</keyword>
<evidence type="ECO:0000256" key="1">
    <source>
        <dbReference type="ARBA" id="ARBA00004613"/>
    </source>
</evidence>
<feature type="domain" description="Antistasin-like" evidence="8">
    <location>
        <begin position="244"/>
        <end position="269"/>
    </location>
</feature>
<reference evidence="9" key="1">
    <citation type="journal article" date="2023" name="Mol. Biol. Evol.">
        <title>Third-Generation Sequencing Reveals the Adaptive Role of the Epigenome in Three Deep-Sea Polychaetes.</title>
        <authorList>
            <person name="Perez M."/>
            <person name="Aroh O."/>
            <person name="Sun Y."/>
            <person name="Lan Y."/>
            <person name="Juniper S.K."/>
            <person name="Young C.R."/>
            <person name="Angers B."/>
            <person name="Qian P.Y."/>
        </authorList>
    </citation>
    <scope>NUCLEOTIDE SEQUENCE</scope>
    <source>
        <strain evidence="9">P08H-3</strain>
    </source>
</reference>
<proteinExistence type="inferred from homology"/>
<evidence type="ECO:0000256" key="4">
    <source>
        <dbReference type="ARBA" id="ARBA00022690"/>
    </source>
</evidence>
<dbReference type="InterPro" id="IPR004094">
    <property type="entry name" value="Antistasin-like"/>
</dbReference>
<dbReference type="EMBL" id="JAODUP010000056">
    <property type="protein sequence ID" value="KAK2165006.1"/>
    <property type="molecule type" value="Genomic_DNA"/>
</dbReference>
<comment type="similarity">
    <text evidence="2">Belongs to the protease inhibitor I15 (antistasin) family.</text>
</comment>
<dbReference type="AlphaFoldDB" id="A0AAD9K5N0"/>
<protein>
    <recommendedName>
        <fullName evidence="8">Antistasin-like domain-containing protein</fullName>
    </recommendedName>
</protein>
<comment type="caution">
    <text evidence="9">The sequence shown here is derived from an EMBL/GenBank/DDBJ whole genome shotgun (WGS) entry which is preliminary data.</text>
</comment>
<evidence type="ECO:0000313" key="10">
    <source>
        <dbReference type="Proteomes" id="UP001208570"/>
    </source>
</evidence>
<dbReference type="InterPro" id="IPR036857">
    <property type="entry name" value="Thyroglobulin_1_sf"/>
</dbReference>
<keyword evidence="4" id="KW-0646">Protease inhibitor</keyword>
<dbReference type="Gene3D" id="2.10.22.10">
    <property type="entry name" value="Antistasin, domain 1"/>
    <property type="match status" value="5"/>
</dbReference>
<feature type="domain" description="Antistasin-like" evidence="8">
    <location>
        <begin position="212"/>
        <end position="237"/>
    </location>
</feature>
<keyword evidence="6" id="KW-1133">Transmembrane helix</keyword>
<dbReference type="Pfam" id="PF02822">
    <property type="entry name" value="Antistasin"/>
    <property type="match status" value="5"/>
</dbReference>
<gene>
    <name evidence="9" type="ORF">LSH36_56g03060</name>
</gene>
<evidence type="ECO:0000256" key="2">
    <source>
        <dbReference type="ARBA" id="ARBA00008768"/>
    </source>
</evidence>
<keyword evidence="10" id="KW-1185">Reference proteome</keyword>
<dbReference type="Proteomes" id="UP001208570">
    <property type="component" value="Unassembled WGS sequence"/>
</dbReference>
<feature type="signal peptide" evidence="7">
    <location>
        <begin position="1"/>
        <end position="17"/>
    </location>
</feature>
<sequence>MRQSGLILLLCSTICWAQPEPLFPVDEPVQPIIDGGFVPDLPDLPAPDTPLIRCRRQMCDMICAYGLALGEDGCPICECRTPDDLCKELGTCPEGTRCEVPTCFGELCASVKAECIPVCPIVKCVPCPGNKYLKDERGCQTCQCETICPMPMCSEPCEFGYANDERGCMTCKCNTKPPADIAVDGGWMEEEGAYDEGEDSESSEVSVEEVDCPRMMCRMFCEYGFMKDENGCQVCKCRSQPEHCSNMMCLMLCEHGFEKDERGCDVCKCRQQPQACPKRMCHVLVTCSNGFLKDHHGCNTCHCKQADDIVCEKFECKPGMTCKPMVPPDCLMKFCKPEPVCQPPSLCELHQGHPLTDDEGRMMMPHLKTDEQKMLFRGPVNCRPDGKFEPRQCIGEQCFCIDDRRVMQTKSLEVANPICAVNMTKEMRLSFELMHDLDDNDLDGATRDIEELVKAMLGDWMSVKKDSVVFVQVAYVKPGVLVVLSTILSDGTTDLSSASHHLHKQMYAGNCDVKYKHHVLTPDPDTVNFDHHYEDSNDPQDFFSDESSYDVHYNMAIIGTSIFILVVLIAIIIIVVLKRRGRSTSYQFRHKRMEKMDNFKKNLILGSELDKPDLLSKDSVQVTLADPEKPPL</sequence>
<comment type="subcellular location">
    <subcellularLocation>
        <location evidence="1">Secreted</location>
    </subcellularLocation>
</comment>
<evidence type="ECO:0000313" key="9">
    <source>
        <dbReference type="EMBL" id="KAK2165006.1"/>
    </source>
</evidence>
<organism evidence="9 10">
    <name type="scientific">Paralvinella palmiformis</name>
    <dbReference type="NCBI Taxonomy" id="53620"/>
    <lineage>
        <taxon>Eukaryota</taxon>
        <taxon>Metazoa</taxon>
        <taxon>Spiralia</taxon>
        <taxon>Lophotrochozoa</taxon>
        <taxon>Annelida</taxon>
        <taxon>Polychaeta</taxon>
        <taxon>Sedentaria</taxon>
        <taxon>Canalipalpata</taxon>
        <taxon>Terebellida</taxon>
        <taxon>Terebelliformia</taxon>
        <taxon>Alvinellidae</taxon>
        <taxon>Paralvinella</taxon>
    </lineage>
</organism>